<name>A0ACB8WLE1_9TELE</name>
<evidence type="ECO:0000313" key="1">
    <source>
        <dbReference type="EMBL" id="KAI3368787.1"/>
    </source>
</evidence>
<sequence length="49" mass="5170">MVSACSSVSGMETPSCSPQNRSMHQHSVSFTAGPTDPSLLGSYRPRTAK</sequence>
<comment type="caution">
    <text evidence="1">The sequence shown here is derived from an EMBL/GenBank/DDBJ whole genome shotgun (WGS) entry which is preliminary data.</text>
</comment>
<feature type="non-terminal residue" evidence="1">
    <location>
        <position position="49"/>
    </location>
</feature>
<evidence type="ECO:0000313" key="2">
    <source>
        <dbReference type="Proteomes" id="UP000831701"/>
    </source>
</evidence>
<proteinExistence type="predicted"/>
<accession>A0ACB8WLE1</accession>
<dbReference type="Proteomes" id="UP000831701">
    <property type="component" value="Chromosome 8"/>
</dbReference>
<dbReference type="EMBL" id="CM041538">
    <property type="protein sequence ID" value="KAI3368787.1"/>
    <property type="molecule type" value="Genomic_DNA"/>
</dbReference>
<gene>
    <name evidence="1" type="ORF">L3Q82_025773</name>
</gene>
<organism evidence="1 2">
    <name type="scientific">Scortum barcoo</name>
    <name type="common">barcoo grunter</name>
    <dbReference type="NCBI Taxonomy" id="214431"/>
    <lineage>
        <taxon>Eukaryota</taxon>
        <taxon>Metazoa</taxon>
        <taxon>Chordata</taxon>
        <taxon>Craniata</taxon>
        <taxon>Vertebrata</taxon>
        <taxon>Euteleostomi</taxon>
        <taxon>Actinopterygii</taxon>
        <taxon>Neopterygii</taxon>
        <taxon>Teleostei</taxon>
        <taxon>Neoteleostei</taxon>
        <taxon>Acanthomorphata</taxon>
        <taxon>Eupercaria</taxon>
        <taxon>Centrarchiformes</taxon>
        <taxon>Terapontoidei</taxon>
        <taxon>Terapontidae</taxon>
        <taxon>Scortum</taxon>
    </lineage>
</organism>
<reference evidence="1" key="1">
    <citation type="submission" date="2022-04" db="EMBL/GenBank/DDBJ databases">
        <title>Jade perch genome.</title>
        <authorList>
            <person name="Chao B."/>
        </authorList>
    </citation>
    <scope>NUCLEOTIDE SEQUENCE</scope>
    <source>
        <strain evidence="1">CB-2022</strain>
    </source>
</reference>
<protein>
    <submittedName>
        <fullName evidence="1">Uncharacterized protein</fullName>
    </submittedName>
</protein>
<keyword evidence="2" id="KW-1185">Reference proteome</keyword>